<reference evidence="3" key="1">
    <citation type="journal article" date="2016" name="Nature">
        <title>The genome of the seagrass Zostera marina reveals angiosperm adaptation to the sea.</title>
        <authorList>
            <person name="Olsen J.L."/>
            <person name="Rouze P."/>
            <person name="Verhelst B."/>
            <person name="Lin Y.-C."/>
            <person name="Bayer T."/>
            <person name="Collen J."/>
            <person name="Dattolo E."/>
            <person name="De Paoli E."/>
            <person name="Dittami S."/>
            <person name="Maumus F."/>
            <person name="Michel G."/>
            <person name="Kersting A."/>
            <person name="Lauritano C."/>
            <person name="Lohaus R."/>
            <person name="Toepel M."/>
            <person name="Tonon T."/>
            <person name="Vanneste K."/>
            <person name="Amirebrahimi M."/>
            <person name="Brakel J."/>
            <person name="Bostroem C."/>
            <person name="Chovatia M."/>
            <person name="Grimwood J."/>
            <person name="Jenkins J.W."/>
            <person name="Jueterbock A."/>
            <person name="Mraz A."/>
            <person name="Stam W.T."/>
            <person name="Tice H."/>
            <person name="Bornberg-Bauer E."/>
            <person name="Green P.J."/>
            <person name="Pearson G.A."/>
            <person name="Procaccini G."/>
            <person name="Duarte C.M."/>
            <person name="Schmutz J."/>
            <person name="Reusch T.B.H."/>
            <person name="Van de Peer Y."/>
        </authorList>
    </citation>
    <scope>NUCLEOTIDE SEQUENCE [LARGE SCALE GENOMIC DNA]</scope>
    <source>
        <strain evidence="3">cv. Finnish</strain>
    </source>
</reference>
<dbReference type="InterPro" id="IPR058570">
    <property type="entry name" value="HROB_OB"/>
</dbReference>
<feature type="domain" description="Homologous recombination OB-fold protein OB-fold" evidence="1">
    <location>
        <begin position="109"/>
        <end position="190"/>
    </location>
</feature>
<dbReference type="STRING" id="29655.A0A0K9PR97"/>
<dbReference type="EMBL" id="LFYR01000714">
    <property type="protein sequence ID" value="KMZ70737.1"/>
    <property type="molecule type" value="Genomic_DNA"/>
</dbReference>
<dbReference type="PANTHER" id="PTHR14523">
    <property type="entry name" value="UNCHARACTERIZED PROTEIN C17ORF53 HOMOLOG"/>
    <property type="match status" value="1"/>
</dbReference>
<dbReference type="AlphaFoldDB" id="A0A0K9PR97"/>
<gene>
    <name evidence="2" type="ORF">ZOSMA_195G00330</name>
</gene>
<name>A0A0K9PR97_ZOSMR</name>
<proteinExistence type="predicted"/>
<dbReference type="Proteomes" id="UP000036987">
    <property type="component" value="Unassembled WGS sequence"/>
</dbReference>
<dbReference type="PANTHER" id="PTHR14523:SF1">
    <property type="entry name" value="HOMOLOGOUS RECOMBINATION OB-FOLD PROTEIN"/>
    <property type="match status" value="1"/>
</dbReference>
<dbReference type="OrthoDB" id="550780at2759"/>
<organism evidence="2 3">
    <name type="scientific">Zostera marina</name>
    <name type="common">Eelgrass</name>
    <dbReference type="NCBI Taxonomy" id="29655"/>
    <lineage>
        <taxon>Eukaryota</taxon>
        <taxon>Viridiplantae</taxon>
        <taxon>Streptophyta</taxon>
        <taxon>Embryophyta</taxon>
        <taxon>Tracheophyta</taxon>
        <taxon>Spermatophyta</taxon>
        <taxon>Magnoliopsida</taxon>
        <taxon>Liliopsida</taxon>
        <taxon>Zosteraceae</taxon>
        <taxon>Zostera</taxon>
    </lineage>
</organism>
<accession>A0A0K9PR97</accession>
<dbReference type="InterPro" id="IPR028045">
    <property type="entry name" value="HROB"/>
</dbReference>
<dbReference type="Pfam" id="PF15072">
    <property type="entry name" value="HROB"/>
    <property type="match status" value="1"/>
</dbReference>
<dbReference type="OMA" id="MANDNYP"/>
<protein>
    <recommendedName>
        <fullName evidence="1">Homologous recombination OB-fold protein OB-fold domain-containing protein</fullName>
    </recommendedName>
</protein>
<evidence type="ECO:0000313" key="3">
    <source>
        <dbReference type="Proteomes" id="UP000036987"/>
    </source>
</evidence>
<evidence type="ECO:0000313" key="2">
    <source>
        <dbReference type="EMBL" id="KMZ70737.1"/>
    </source>
</evidence>
<comment type="caution">
    <text evidence="2">The sequence shown here is derived from an EMBL/GenBank/DDBJ whole genome shotgun (WGS) entry which is preliminary data.</text>
</comment>
<sequence>MGDSDLFSQSLIHPCSQNQALLRKQQKDRRVIPGPAGMVQAAMHRPETQLVHVAGGGGCGDEDDDSVDADFFLNPWLSALEYLGIGRNYLTTQTNSCITSIKTHRTPHRAQQVVGIVISCRPNTVGGMFIVLKDPTGSIAASIHHKLLAENRELGVGCVVVLKQVVVFPIRTSSYLNITPNNMVKLFSKDCDLPITRPIAYGIENEEEHNVRTITKSGKMANDNYPDVSKVMEVTESRTSRSEVILPQMQIPRVFSASVVTEWTDVR</sequence>
<keyword evidence="3" id="KW-1185">Reference proteome</keyword>
<dbReference type="GO" id="GO:0000725">
    <property type="term" value="P:recombinational repair"/>
    <property type="evidence" value="ECO:0007669"/>
    <property type="project" value="InterPro"/>
</dbReference>
<evidence type="ECO:0000259" key="1">
    <source>
        <dbReference type="Pfam" id="PF15072"/>
    </source>
</evidence>